<dbReference type="EMBL" id="CACRZD030000009">
    <property type="protein sequence ID" value="CAA6664751.1"/>
    <property type="molecule type" value="Genomic_DNA"/>
</dbReference>
<protein>
    <submittedName>
        <fullName evidence="2">Uncharacterized protein</fullName>
    </submittedName>
</protein>
<dbReference type="PANTHER" id="PTHR34665">
    <property type="entry name" value="DUF3741 DOMAIN-CONTAINING PROTEIN"/>
    <property type="match status" value="1"/>
</dbReference>
<feature type="compositionally biased region" description="Basic and acidic residues" evidence="1">
    <location>
        <begin position="34"/>
        <end position="55"/>
    </location>
</feature>
<evidence type="ECO:0000313" key="3">
    <source>
        <dbReference type="Proteomes" id="UP001189122"/>
    </source>
</evidence>
<keyword evidence="3" id="KW-1185">Reference proteome</keyword>
<sequence length="103" mass="10686">MDRRKRRTGSDEGLALVKAAAWAWYQRGVGDEGMPAREVHTPKPPREPRPSRFKLEAAAAAGSGGVGGVGGASDLPRSSRPERAPRRGVVTRGKTGASAAGGP</sequence>
<evidence type="ECO:0000256" key="1">
    <source>
        <dbReference type="SAM" id="MobiDB-lite"/>
    </source>
</evidence>
<feature type="region of interest" description="Disordered" evidence="1">
    <location>
        <begin position="30"/>
        <end position="103"/>
    </location>
</feature>
<evidence type="ECO:0000313" key="2">
    <source>
        <dbReference type="EMBL" id="CAA2625371.1"/>
    </source>
</evidence>
<gene>
    <name evidence="2" type="ORF">SI7747_09011140</name>
</gene>
<dbReference type="Proteomes" id="UP001189122">
    <property type="component" value="Unassembled WGS sequence"/>
</dbReference>
<dbReference type="EMBL" id="LR743596">
    <property type="protein sequence ID" value="CAA2625371.1"/>
    <property type="molecule type" value="Genomic_DNA"/>
</dbReference>
<proteinExistence type="predicted"/>
<accession>A0A7I8J3W4</accession>
<reference evidence="2 3" key="1">
    <citation type="submission" date="2019-12" db="EMBL/GenBank/DDBJ databases">
        <authorList>
            <person name="Scholz U."/>
            <person name="Mascher M."/>
            <person name="Fiebig A."/>
        </authorList>
    </citation>
    <scope>NUCLEOTIDE SEQUENCE</scope>
</reference>
<dbReference type="AlphaFoldDB" id="A0A7I8J3W4"/>
<organism evidence="2">
    <name type="scientific">Spirodela intermedia</name>
    <name type="common">Intermediate duckweed</name>
    <dbReference type="NCBI Taxonomy" id="51605"/>
    <lineage>
        <taxon>Eukaryota</taxon>
        <taxon>Viridiplantae</taxon>
        <taxon>Streptophyta</taxon>
        <taxon>Embryophyta</taxon>
        <taxon>Tracheophyta</taxon>
        <taxon>Spermatophyta</taxon>
        <taxon>Magnoliopsida</taxon>
        <taxon>Liliopsida</taxon>
        <taxon>Araceae</taxon>
        <taxon>Lemnoideae</taxon>
        <taxon>Spirodela</taxon>
    </lineage>
</organism>
<feature type="compositionally biased region" description="Gly residues" evidence="1">
    <location>
        <begin position="62"/>
        <end position="71"/>
    </location>
</feature>
<name>A0A7I8J3W4_SPIIN</name>
<dbReference type="PANTHER" id="PTHR34665:SF4">
    <property type="entry name" value="DUF3741 DOMAIN-CONTAINING PROTEIN"/>
    <property type="match status" value="1"/>
</dbReference>